<name>A0A8B8WDI5_BALMU</name>
<evidence type="ECO:0000256" key="7">
    <source>
        <dbReference type="SAM" id="MobiDB-lite"/>
    </source>
</evidence>
<comment type="similarity">
    <text evidence="1">Belongs to the TEX13 family.</text>
</comment>
<dbReference type="RefSeq" id="XP_036695208.1">
    <property type="nucleotide sequence ID" value="XM_036839313.1"/>
</dbReference>
<organism evidence="9 10">
    <name type="scientific">Balaenoptera musculus</name>
    <name type="common">Blue whale</name>
    <dbReference type="NCBI Taxonomy" id="9771"/>
    <lineage>
        <taxon>Eukaryota</taxon>
        <taxon>Metazoa</taxon>
        <taxon>Chordata</taxon>
        <taxon>Craniata</taxon>
        <taxon>Vertebrata</taxon>
        <taxon>Euteleostomi</taxon>
        <taxon>Mammalia</taxon>
        <taxon>Eutheria</taxon>
        <taxon>Laurasiatheria</taxon>
        <taxon>Artiodactyla</taxon>
        <taxon>Whippomorpha</taxon>
        <taxon>Cetacea</taxon>
        <taxon>Mysticeti</taxon>
        <taxon>Balaenopteridae</taxon>
        <taxon>Balaenoptera</taxon>
    </lineage>
</organism>
<dbReference type="InterPro" id="IPR001876">
    <property type="entry name" value="Znf_RanBP2"/>
</dbReference>
<evidence type="ECO:0000256" key="6">
    <source>
        <dbReference type="SAM" id="Coils"/>
    </source>
</evidence>
<proteinExistence type="inferred from homology"/>
<dbReference type="PROSITE" id="PS50199">
    <property type="entry name" value="ZF_RANBP2_2"/>
    <property type="match status" value="1"/>
</dbReference>
<feature type="region of interest" description="Disordered" evidence="7">
    <location>
        <begin position="157"/>
        <end position="186"/>
    </location>
</feature>
<protein>
    <submittedName>
        <fullName evidence="10">Testis-expressed protein 13A-like</fullName>
    </submittedName>
</protein>
<dbReference type="GeneID" id="118888346"/>
<feature type="domain" description="RanBP2-type" evidence="8">
    <location>
        <begin position="311"/>
        <end position="334"/>
    </location>
</feature>
<evidence type="ECO:0000313" key="9">
    <source>
        <dbReference type="Proteomes" id="UP000694857"/>
    </source>
</evidence>
<dbReference type="AlphaFoldDB" id="A0A8B8WDI5"/>
<keyword evidence="9" id="KW-1185">Reference proteome</keyword>
<dbReference type="PANTHER" id="PTHR23111:SF103">
    <property type="entry name" value="TEX13 FAMILY MEMBER C3-RELATED"/>
    <property type="match status" value="1"/>
</dbReference>
<dbReference type="InterPro" id="IPR028193">
    <property type="entry name" value="TEX13A-D_N"/>
</dbReference>
<reference evidence="10" key="1">
    <citation type="submission" date="2025-08" db="UniProtKB">
        <authorList>
            <consortium name="RefSeq"/>
        </authorList>
    </citation>
    <scope>IDENTIFICATION</scope>
    <source>
        <tissue evidence="10">Epidermis and Blubber</tissue>
    </source>
</reference>
<keyword evidence="3 5" id="KW-0863">Zinc-finger</keyword>
<dbReference type="InterPro" id="IPR036443">
    <property type="entry name" value="Znf_RanBP2_sf"/>
</dbReference>
<evidence type="ECO:0000256" key="2">
    <source>
        <dbReference type="ARBA" id="ARBA00022723"/>
    </source>
</evidence>
<feature type="compositionally biased region" description="Polar residues" evidence="7">
    <location>
        <begin position="174"/>
        <end position="183"/>
    </location>
</feature>
<evidence type="ECO:0000256" key="4">
    <source>
        <dbReference type="ARBA" id="ARBA00022833"/>
    </source>
</evidence>
<dbReference type="SUPFAM" id="SSF90209">
    <property type="entry name" value="Ran binding protein zinc finger-like"/>
    <property type="match status" value="1"/>
</dbReference>
<dbReference type="OrthoDB" id="9527063at2759"/>
<evidence type="ECO:0000256" key="3">
    <source>
        <dbReference type="ARBA" id="ARBA00022771"/>
    </source>
</evidence>
<dbReference type="Gene3D" id="4.10.1060.10">
    <property type="entry name" value="Zinc finger, RanBP2-type"/>
    <property type="match status" value="1"/>
</dbReference>
<evidence type="ECO:0000256" key="1">
    <source>
        <dbReference type="ARBA" id="ARBA00008287"/>
    </source>
</evidence>
<feature type="coiled-coil region" evidence="6">
    <location>
        <begin position="76"/>
        <end position="142"/>
    </location>
</feature>
<dbReference type="PROSITE" id="PS01358">
    <property type="entry name" value="ZF_RANBP2_1"/>
    <property type="match status" value="1"/>
</dbReference>
<gene>
    <name evidence="10" type="primary">LOC118888346</name>
</gene>
<keyword evidence="4" id="KW-0862">Zinc</keyword>
<accession>A0A8B8WDI5</accession>
<dbReference type="PANTHER" id="PTHR23111">
    <property type="entry name" value="ZINC FINGER PROTEIN"/>
    <property type="match status" value="1"/>
</dbReference>
<dbReference type="Pfam" id="PF15186">
    <property type="entry name" value="TEX13"/>
    <property type="match status" value="1"/>
</dbReference>
<keyword evidence="2" id="KW-0479">Metal-binding</keyword>
<dbReference type="GO" id="GO:0003729">
    <property type="term" value="F:mRNA binding"/>
    <property type="evidence" value="ECO:0007669"/>
    <property type="project" value="TreeGrafter"/>
</dbReference>
<evidence type="ECO:0000313" key="10">
    <source>
        <dbReference type="RefSeq" id="XP_036695208.1"/>
    </source>
</evidence>
<keyword evidence="6" id="KW-0175">Coiled coil</keyword>
<dbReference type="Proteomes" id="UP000694857">
    <property type="component" value="Chromosome X"/>
</dbReference>
<evidence type="ECO:0000259" key="8">
    <source>
        <dbReference type="PROSITE" id="PS50199"/>
    </source>
</evidence>
<dbReference type="KEGG" id="bmus:118888346"/>
<sequence length="355" mass="40264">MAVNFNDPACGFYQREVVDFLNQQILQNEVSSYFYSLRKSKSWGDMEKKLRDIVTNSAISGRLKEACAWSSLALAVRFAKRQKSEDAEKVKKLQDQLEEQKLLTKALRGTVSKLRGMQKREKEKAQSQLQQSLTILHEIEEERNLLRSELIRVLSTQSRQQVGTRGEEKEKEAQTSGMPTYSHGTADCWLRGKAGKGSDQETAALSEMAAVGGEAKKEKVISQWGNDEGVANFSCPPFLGARAQARQLLPLNVSQFSNSSPPTVPLARARADAAAAPPVRNSRTRWNVRRSHTRKFSPGFSHSARRTIRRRKGDWDCAWCHSMNFLWRKMCFKCKKSCHTREIEALPPIRDLAEF</sequence>
<dbReference type="GO" id="GO:0008270">
    <property type="term" value="F:zinc ion binding"/>
    <property type="evidence" value="ECO:0007669"/>
    <property type="project" value="UniProtKB-KW"/>
</dbReference>
<evidence type="ECO:0000256" key="5">
    <source>
        <dbReference type="PROSITE-ProRule" id="PRU00322"/>
    </source>
</evidence>